<dbReference type="CDD" id="cd01949">
    <property type="entry name" value="GGDEF"/>
    <property type="match status" value="1"/>
</dbReference>
<evidence type="ECO:0000256" key="1">
    <source>
        <dbReference type="SAM" id="Phobius"/>
    </source>
</evidence>
<dbReference type="PANTHER" id="PTHR45138">
    <property type="entry name" value="REGULATORY COMPONENTS OF SENSORY TRANSDUCTION SYSTEM"/>
    <property type="match status" value="1"/>
</dbReference>
<comment type="caution">
    <text evidence="3">The sequence shown here is derived from an EMBL/GenBank/DDBJ whole genome shotgun (WGS) entry which is preliminary data.</text>
</comment>
<protein>
    <recommendedName>
        <fullName evidence="2">GGDEF domain-containing protein</fullName>
    </recommendedName>
</protein>
<dbReference type="InterPro" id="IPR003018">
    <property type="entry name" value="GAF"/>
</dbReference>
<dbReference type="InterPro" id="IPR029787">
    <property type="entry name" value="Nucleotide_cyclase"/>
</dbReference>
<keyword evidence="1" id="KW-0812">Transmembrane</keyword>
<dbReference type="SUPFAM" id="SSF55073">
    <property type="entry name" value="Nucleotide cyclase"/>
    <property type="match status" value="1"/>
</dbReference>
<dbReference type="SMART" id="SM01080">
    <property type="entry name" value="CHASE2"/>
    <property type="match status" value="1"/>
</dbReference>
<accession>A0A2N1PV99</accession>
<dbReference type="GO" id="GO:0052621">
    <property type="term" value="F:diguanylate cyclase activity"/>
    <property type="evidence" value="ECO:0007669"/>
    <property type="project" value="TreeGrafter"/>
</dbReference>
<dbReference type="InterPro" id="IPR029016">
    <property type="entry name" value="GAF-like_dom_sf"/>
</dbReference>
<dbReference type="Gene3D" id="3.30.450.40">
    <property type="match status" value="1"/>
</dbReference>
<dbReference type="AlphaFoldDB" id="A0A2N1PV99"/>
<dbReference type="SMART" id="SM00267">
    <property type="entry name" value="GGDEF"/>
    <property type="match status" value="1"/>
</dbReference>
<feature type="transmembrane region" description="Helical" evidence="1">
    <location>
        <begin position="387"/>
        <end position="408"/>
    </location>
</feature>
<dbReference type="InterPro" id="IPR000160">
    <property type="entry name" value="GGDEF_dom"/>
</dbReference>
<evidence type="ECO:0000259" key="2">
    <source>
        <dbReference type="PROSITE" id="PS50887"/>
    </source>
</evidence>
<proteinExistence type="predicted"/>
<evidence type="ECO:0000313" key="4">
    <source>
        <dbReference type="Proteomes" id="UP000233256"/>
    </source>
</evidence>
<gene>
    <name evidence="3" type="ORF">CVV64_02200</name>
</gene>
<reference evidence="3 4" key="1">
    <citation type="journal article" date="2017" name="ISME J.">
        <title>Potential for microbial H2 and metal transformations associated with novel bacteria and archaea in deep terrestrial subsurface sediments.</title>
        <authorList>
            <person name="Hernsdorf A.W."/>
            <person name="Amano Y."/>
            <person name="Miyakawa K."/>
            <person name="Ise K."/>
            <person name="Suzuki Y."/>
            <person name="Anantharaman K."/>
            <person name="Probst A."/>
            <person name="Burstein D."/>
            <person name="Thomas B.C."/>
            <person name="Banfield J.F."/>
        </authorList>
    </citation>
    <scope>NUCLEOTIDE SEQUENCE [LARGE SCALE GENOMIC DNA]</scope>
    <source>
        <strain evidence="3">HGW-Wallbacteria-1</strain>
    </source>
</reference>
<organism evidence="3 4">
    <name type="scientific">Candidatus Wallbacteria bacterium HGW-Wallbacteria-1</name>
    <dbReference type="NCBI Taxonomy" id="2013854"/>
    <lineage>
        <taxon>Bacteria</taxon>
        <taxon>Candidatus Walliibacteriota</taxon>
    </lineage>
</organism>
<feature type="transmembrane region" description="Helical" evidence="1">
    <location>
        <begin position="364"/>
        <end position="380"/>
    </location>
</feature>
<dbReference type="Gene3D" id="3.30.70.270">
    <property type="match status" value="1"/>
</dbReference>
<dbReference type="NCBIfam" id="TIGR00254">
    <property type="entry name" value="GGDEF"/>
    <property type="match status" value="1"/>
</dbReference>
<dbReference type="PROSITE" id="PS50887">
    <property type="entry name" value="GGDEF"/>
    <property type="match status" value="1"/>
</dbReference>
<keyword evidence="1" id="KW-0472">Membrane</keyword>
<dbReference type="SUPFAM" id="SSF55781">
    <property type="entry name" value="GAF domain-like"/>
    <property type="match status" value="1"/>
</dbReference>
<dbReference type="GO" id="GO:1902201">
    <property type="term" value="P:negative regulation of bacterial-type flagellum-dependent cell motility"/>
    <property type="evidence" value="ECO:0007669"/>
    <property type="project" value="TreeGrafter"/>
</dbReference>
<dbReference type="InterPro" id="IPR007890">
    <property type="entry name" value="CHASE2"/>
</dbReference>
<dbReference type="InterPro" id="IPR043128">
    <property type="entry name" value="Rev_trsase/Diguanyl_cyclase"/>
</dbReference>
<dbReference type="GO" id="GO:0043709">
    <property type="term" value="P:cell adhesion involved in single-species biofilm formation"/>
    <property type="evidence" value="ECO:0007669"/>
    <property type="project" value="TreeGrafter"/>
</dbReference>
<dbReference type="Pfam" id="PF05226">
    <property type="entry name" value="CHASE2"/>
    <property type="match status" value="1"/>
</dbReference>
<dbReference type="Proteomes" id="UP000233256">
    <property type="component" value="Unassembled WGS sequence"/>
</dbReference>
<evidence type="ECO:0000313" key="3">
    <source>
        <dbReference type="EMBL" id="PKK92246.1"/>
    </source>
</evidence>
<name>A0A2N1PV99_9BACT</name>
<dbReference type="Pfam" id="PF00990">
    <property type="entry name" value="GGDEF"/>
    <property type="match status" value="1"/>
</dbReference>
<dbReference type="EMBL" id="PGXC01000001">
    <property type="protein sequence ID" value="PKK92246.1"/>
    <property type="molecule type" value="Genomic_DNA"/>
</dbReference>
<dbReference type="GO" id="GO:0005886">
    <property type="term" value="C:plasma membrane"/>
    <property type="evidence" value="ECO:0007669"/>
    <property type="project" value="TreeGrafter"/>
</dbReference>
<keyword evidence="1" id="KW-1133">Transmembrane helix</keyword>
<feature type="transmembrane region" description="Helical" evidence="1">
    <location>
        <begin position="414"/>
        <end position="434"/>
    </location>
</feature>
<dbReference type="InterPro" id="IPR050469">
    <property type="entry name" value="Diguanylate_Cyclase"/>
</dbReference>
<feature type="domain" description="GGDEF" evidence="2">
    <location>
        <begin position="647"/>
        <end position="782"/>
    </location>
</feature>
<sequence length="787" mass="88756">MLHRKEIIMMKSRFKAEILAGMLLTVILAIANWFAFFEPLEVKTLDWRFHARKSLEIGKWKSESRKPQPSSHASQNIVLIPITDNCLDDLEFLTGQKKYPIPRKIHAKVVDYLSGCKASVIGFDIFFDMPSSDPMDDTDLIRSLRDSGRVVLPIVFDDRRILEDGRLVEKRQVIHCFDGLSRYAVAEGFINIKYETLQEDGIFRKTKLVTTHDEKLFPSFPLALASRFLANGISSEATSLNGREESTIPFTHIRDMGNHVTVGNRIIPRYSNSGGTCFFVNYLNQPEIPRITYGKLLRIMSGGPEALNEGIKLFKDKIVLIGPNLTGDFDFHITPFGKVPGMEIHGQVIRSILDENYLTRPPRWFISTLILGLGFLFSWFHSRANSLVSFGLTALFILVHGAVCAALFLKFSVFLPFVPPVVLALLILVTIRFMRLYMDLWRTNKSLDQRVSELSTLYDISRSISMTLITDKEKRLTLVLDKSLDSIGAVRGSIMLHDKMTDELVVEMVRGEGMGSVQATRLKPGQGVAGTVLASGQSMIINSGEKDQRFLGFSSPSGEIRQLLCIPLLVNEQPIGVVNLVNKRNGTDFTSDDEKLAATIAQQAASIIENARLYRLATIDGLTDLYVHRHFQIRLEEELRRAKRYDKHLSLMLTDIDHFKVFNDTYGHQTGDIVLQAVARVLKETVRDIDLPARYGGEEFTVILPETDIEGATILAERLRRKVETLRVPTEEFGELSVTISIGLACIPNLQVEERKELIEFADLALYRSKENGRNQVTIASQEMSKS</sequence>
<dbReference type="FunFam" id="3.30.70.270:FF:000001">
    <property type="entry name" value="Diguanylate cyclase domain protein"/>
    <property type="match status" value="1"/>
</dbReference>
<dbReference type="SMART" id="SM00065">
    <property type="entry name" value="GAF"/>
    <property type="match status" value="1"/>
</dbReference>
<dbReference type="PANTHER" id="PTHR45138:SF9">
    <property type="entry name" value="DIGUANYLATE CYCLASE DGCM-RELATED"/>
    <property type="match status" value="1"/>
</dbReference>
<dbReference type="Pfam" id="PF13185">
    <property type="entry name" value="GAF_2"/>
    <property type="match status" value="1"/>
</dbReference>